<keyword evidence="3 6" id="KW-0067">ATP-binding</keyword>
<accession>A0A5J5JRS8</accession>
<comment type="caution">
    <text evidence="6">The sequence shown here is derived from an EMBL/GenBank/DDBJ whole genome shotgun (WGS) entry which is preliminary data.</text>
</comment>
<evidence type="ECO:0000259" key="5">
    <source>
        <dbReference type="PROSITE" id="PS50893"/>
    </source>
</evidence>
<organism evidence="6 7">
    <name type="scientific">Microbispora cellulosiformans</name>
    <dbReference type="NCBI Taxonomy" id="2614688"/>
    <lineage>
        <taxon>Bacteria</taxon>
        <taxon>Bacillati</taxon>
        <taxon>Actinomycetota</taxon>
        <taxon>Actinomycetes</taxon>
        <taxon>Streptosporangiales</taxon>
        <taxon>Streptosporangiaceae</taxon>
        <taxon>Microbispora</taxon>
    </lineage>
</organism>
<dbReference type="InterPro" id="IPR017871">
    <property type="entry name" value="ABC_transporter-like_CS"/>
</dbReference>
<dbReference type="InterPro" id="IPR003439">
    <property type="entry name" value="ABC_transporter-like_ATP-bd"/>
</dbReference>
<dbReference type="SMART" id="SM00382">
    <property type="entry name" value="AAA"/>
    <property type="match status" value="1"/>
</dbReference>
<name>A0A5J5JRS8_9ACTN</name>
<keyword evidence="2" id="KW-0547">Nucleotide-binding</keyword>
<dbReference type="InterPro" id="IPR003593">
    <property type="entry name" value="AAA+_ATPase"/>
</dbReference>
<evidence type="ECO:0000313" key="6">
    <source>
        <dbReference type="EMBL" id="KAA9373776.1"/>
    </source>
</evidence>
<reference evidence="6 7" key="1">
    <citation type="submission" date="2019-09" db="EMBL/GenBank/DDBJ databases">
        <title>Screening of Novel Bioactive Compounds from Soil-Associated.</title>
        <authorList>
            <person name="Gong X."/>
        </authorList>
    </citation>
    <scope>NUCLEOTIDE SEQUENCE [LARGE SCALE GENOMIC DNA]</scope>
    <source>
        <strain evidence="6 7">Gxj-6</strain>
    </source>
</reference>
<feature type="domain" description="ABC transporter" evidence="5">
    <location>
        <begin position="38"/>
        <end position="265"/>
    </location>
</feature>
<evidence type="ECO:0000256" key="4">
    <source>
        <dbReference type="SAM" id="MobiDB-lite"/>
    </source>
</evidence>
<dbReference type="SUPFAM" id="SSF52540">
    <property type="entry name" value="P-loop containing nucleoside triphosphate hydrolases"/>
    <property type="match status" value="1"/>
</dbReference>
<dbReference type="Pfam" id="PF00005">
    <property type="entry name" value="ABC_tran"/>
    <property type="match status" value="1"/>
</dbReference>
<dbReference type="PROSITE" id="PS50893">
    <property type="entry name" value="ABC_TRANSPORTER_2"/>
    <property type="match status" value="1"/>
</dbReference>
<keyword evidence="1" id="KW-0813">Transport</keyword>
<dbReference type="Proteomes" id="UP000327011">
    <property type="component" value="Unassembled WGS sequence"/>
</dbReference>
<proteinExistence type="predicted"/>
<dbReference type="PANTHER" id="PTHR42788">
    <property type="entry name" value="TAURINE IMPORT ATP-BINDING PROTEIN-RELATED"/>
    <property type="match status" value="1"/>
</dbReference>
<gene>
    <name evidence="6" type="ORF">F5972_33990</name>
</gene>
<dbReference type="Gene3D" id="3.40.50.300">
    <property type="entry name" value="P-loop containing nucleotide triphosphate hydrolases"/>
    <property type="match status" value="1"/>
</dbReference>
<dbReference type="InterPro" id="IPR027417">
    <property type="entry name" value="P-loop_NTPase"/>
</dbReference>
<dbReference type="GO" id="GO:0005524">
    <property type="term" value="F:ATP binding"/>
    <property type="evidence" value="ECO:0007669"/>
    <property type="project" value="UniProtKB-KW"/>
</dbReference>
<sequence>MAAQSGGRARRAGSRPGCRGGRPVSATITPARETGLAIRLEGVSLGYGRHAVLEDLHLDVAPGEVLVIVGPSGSGKSTILRAVAGLLTPRAGRVLAQGVPVAGPSPDRAMVFQDDALLPWRTVRRNVELPLRIRGVPRRERGPAAESWIARVGLAGWEDRLPRELSGGMRQRVQLARSLAAAPRAVLMDEPFGALDAQTRGEMQRLLLDVLRDTAATVVFVTHDVDEALLLADRVVVLGRGGIGRVLPVPGPRTPETDRAGLRARIIEEL</sequence>
<protein>
    <submittedName>
        <fullName evidence="6">ABC transporter ATP-binding protein</fullName>
    </submittedName>
</protein>
<dbReference type="PROSITE" id="PS00211">
    <property type="entry name" value="ABC_TRANSPORTER_1"/>
    <property type="match status" value="1"/>
</dbReference>
<dbReference type="InterPro" id="IPR050166">
    <property type="entry name" value="ABC_transporter_ATP-bind"/>
</dbReference>
<evidence type="ECO:0000313" key="7">
    <source>
        <dbReference type="Proteomes" id="UP000327011"/>
    </source>
</evidence>
<feature type="compositionally biased region" description="Low complexity" evidence="4">
    <location>
        <begin position="14"/>
        <end position="23"/>
    </location>
</feature>
<dbReference type="AlphaFoldDB" id="A0A5J5JRS8"/>
<dbReference type="GO" id="GO:0016887">
    <property type="term" value="F:ATP hydrolysis activity"/>
    <property type="evidence" value="ECO:0007669"/>
    <property type="project" value="InterPro"/>
</dbReference>
<evidence type="ECO:0000256" key="1">
    <source>
        <dbReference type="ARBA" id="ARBA00022448"/>
    </source>
</evidence>
<dbReference type="PANTHER" id="PTHR42788:SF13">
    <property type="entry name" value="ALIPHATIC SULFONATES IMPORT ATP-BINDING PROTEIN SSUB"/>
    <property type="match status" value="1"/>
</dbReference>
<dbReference type="EMBL" id="VYTZ01000020">
    <property type="protein sequence ID" value="KAA9373776.1"/>
    <property type="molecule type" value="Genomic_DNA"/>
</dbReference>
<dbReference type="CDD" id="cd03293">
    <property type="entry name" value="ABC_NrtD_SsuB_transporters"/>
    <property type="match status" value="1"/>
</dbReference>
<evidence type="ECO:0000256" key="3">
    <source>
        <dbReference type="ARBA" id="ARBA00022840"/>
    </source>
</evidence>
<keyword evidence="7" id="KW-1185">Reference proteome</keyword>
<evidence type="ECO:0000256" key="2">
    <source>
        <dbReference type="ARBA" id="ARBA00022741"/>
    </source>
</evidence>
<feature type="region of interest" description="Disordered" evidence="4">
    <location>
        <begin position="1"/>
        <end position="26"/>
    </location>
</feature>